<organism evidence="2 3">
    <name type="scientific">Georgenia halotolerans</name>
    <dbReference type="NCBI Taxonomy" id="3028317"/>
    <lineage>
        <taxon>Bacteria</taxon>
        <taxon>Bacillati</taxon>
        <taxon>Actinomycetota</taxon>
        <taxon>Actinomycetes</taxon>
        <taxon>Micrococcales</taxon>
        <taxon>Bogoriellaceae</taxon>
        <taxon>Georgenia</taxon>
    </lineage>
</organism>
<dbReference type="InterPro" id="IPR011777">
    <property type="entry name" value="Geranylgeranyl_Rdtase_fam"/>
</dbReference>
<protein>
    <submittedName>
        <fullName evidence="2">Geranylgeranyl reductase family protein</fullName>
    </submittedName>
</protein>
<dbReference type="PANTHER" id="PTHR42685">
    <property type="entry name" value="GERANYLGERANYL DIPHOSPHATE REDUCTASE"/>
    <property type="match status" value="1"/>
</dbReference>
<dbReference type="Pfam" id="PF01494">
    <property type="entry name" value="FAD_binding_3"/>
    <property type="match status" value="1"/>
</dbReference>
<dbReference type="InterPro" id="IPR002938">
    <property type="entry name" value="FAD-bd"/>
</dbReference>
<comment type="caution">
    <text evidence="2">The sequence shown here is derived from an EMBL/GenBank/DDBJ whole genome shotgun (WGS) entry which is preliminary data.</text>
</comment>
<accession>A0ABT5U013</accession>
<evidence type="ECO:0000259" key="1">
    <source>
        <dbReference type="Pfam" id="PF01494"/>
    </source>
</evidence>
<dbReference type="InterPro" id="IPR036188">
    <property type="entry name" value="FAD/NAD-bd_sf"/>
</dbReference>
<evidence type="ECO:0000313" key="2">
    <source>
        <dbReference type="EMBL" id="MDD9207268.1"/>
    </source>
</evidence>
<dbReference type="Gene3D" id="3.50.50.60">
    <property type="entry name" value="FAD/NAD(P)-binding domain"/>
    <property type="match status" value="1"/>
</dbReference>
<keyword evidence="3" id="KW-1185">Reference proteome</keyword>
<dbReference type="PRINTS" id="PR00420">
    <property type="entry name" value="RNGMNOXGNASE"/>
</dbReference>
<dbReference type="EMBL" id="JARACI010001075">
    <property type="protein sequence ID" value="MDD9207268.1"/>
    <property type="molecule type" value="Genomic_DNA"/>
</dbReference>
<gene>
    <name evidence="2" type="ORF">PU560_12440</name>
</gene>
<dbReference type="SUPFAM" id="SSF51905">
    <property type="entry name" value="FAD/NAD(P)-binding domain"/>
    <property type="match status" value="1"/>
</dbReference>
<dbReference type="PANTHER" id="PTHR42685:SF22">
    <property type="entry name" value="CONDITIONED MEDIUM FACTOR RECEPTOR 1"/>
    <property type="match status" value="1"/>
</dbReference>
<dbReference type="Proteomes" id="UP001165561">
    <property type="component" value="Unassembled WGS sequence"/>
</dbReference>
<name>A0ABT5U013_9MICO</name>
<proteinExistence type="predicted"/>
<dbReference type="NCBIfam" id="TIGR02032">
    <property type="entry name" value="GG-red-SF"/>
    <property type="match status" value="1"/>
</dbReference>
<evidence type="ECO:0000313" key="3">
    <source>
        <dbReference type="Proteomes" id="UP001165561"/>
    </source>
</evidence>
<reference evidence="2" key="1">
    <citation type="submission" date="2023-02" db="EMBL/GenBank/DDBJ databases">
        <title>Georgenia sp.10Sc9-8, isolated from a soil sample collected from the Taklamakan desert.</title>
        <authorList>
            <person name="Liu S."/>
        </authorList>
    </citation>
    <scope>NUCLEOTIDE SEQUENCE</scope>
    <source>
        <strain evidence="2">10Sc9-8</strain>
    </source>
</reference>
<dbReference type="InterPro" id="IPR050407">
    <property type="entry name" value="Geranylgeranyl_reductase"/>
</dbReference>
<sequence>MATQARTAADADVIVVGAGPAGSATAHYLARNGHSVLLLEKATFPRDKVCGDGLTPGAVRELITMGVPMPAEDGWMRNTGLRVVGGGHEILLPWPEMTSYPGYGMAKARTGLDESLARHAERSGATLLEGMSVTGPVRHPRSGRAIGVTARPVDARGRRTGEPERTFHAPVVVDAGGVAARLATAMGIEKRQDRPMGVAVRTYFRSPRHEDPWMESQLELWDGPREKSDLLPGYGWIFALGDGTVNVGLGSVSSTARAARIDYKDIFRTWMRNAPESWEFTPENQLGELRSAALPMSFNRKPHYRQGLLLVGDSGGMVSPFNGEGIAYALQSGRIAADVVAQALARTTAYGHEKALRAYPAAMSAEIGGYYTLGRYFVRLIEHPEVMRVCTRYGLPRPLLMKLVHKLLSDGFERRGGESMDRALAALTRMVPAS</sequence>
<feature type="domain" description="FAD-binding" evidence="1">
    <location>
        <begin position="10"/>
        <end position="343"/>
    </location>
</feature>